<dbReference type="SUPFAM" id="SSF46894">
    <property type="entry name" value="C-terminal effector domain of the bipartite response regulators"/>
    <property type="match status" value="1"/>
</dbReference>
<dbReference type="Pfam" id="PF13191">
    <property type="entry name" value="AAA_16"/>
    <property type="match status" value="1"/>
</dbReference>
<dbReference type="OrthoDB" id="5476461at2"/>
<dbReference type="SUPFAM" id="SSF48452">
    <property type="entry name" value="TPR-like"/>
    <property type="match status" value="1"/>
</dbReference>
<reference evidence="4 5" key="1">
    <citation type="submission" date="2017-12" db="EMBL/GenBank/DDBJ databases">
        <title>Streptomyces populusis sp. nov., a novel endophytic actinobacterium isolated from stems of Populus adenopoda Maxim.</title>
        <authorList>
            <person name="Wang Z."/>
        </authorList>
    </citation>
    <scope>NUCLEOTIDE SEQUENCE [LARGE SCALE GENOMIC DNA]</scope>
    <source>
        <strain evidence="4 5">A249</strain>
    </source>
</reference>
<keyword evidence="2" id="KW-0067">ATP-binding</keyword>
<evidence type="ECO:0000256" key="1">
    <source>
        <dbReference type="ARBA" id="ARBA00022741"/>
    </source>
</evidence>
<dbReference type="GO" id="GO:0005524">
    <property type="term" value="F:ATP binding"/>
    <property type="evidence" value="ECO:0007669"/>
    <property type="project" value="UniProtKB-KW"/>
</dbReference>
<dbReference type="GO" id="GO:0003677">
    <property type="term" value="F:DNA binding"/>
    <property type="evidence" value="ECO:0007669"/>
    <property type="project" value="InterPro"/>
</dbReference>
<dbReference type="InterPro" id="IPR041664">
    <property type="entry name" value="AAA_16"/>
</dbReference>
<dbReference type="Pfam" id="PF00196">
    <property type="entry name" value="GerE"/>
    <property type="match status" value="1"/>
</dbReference>
<dbReference type="Proteomes" id="UP000236178">
    <property type="component" value="Unassembled WGS sequence"/>
</dbReference>
<keyword evidence="5" id="KW-1185">Reference proteome</keyword>
<dbReference type="InterPro" id="IPR000792">
    <property type="entry name" value="Tscrpt_reg_LuxR_C"/>
</dbReference>
<dbReference type="Gene3D" id="1.10.10.10">
    <property type="entry name" value="Winged helix-like DNA-binding domain superfamily/Winged helix DNA-binding domain"/>
    <property type="match status" value="1"/>
</dbReference>
<gene>
    <name evidence="4" type="ORF">CW362_17845</name>
</gene>
<evidence type="ECO:0000256" key="2">
    <source>
        <dbReference type="ARBA" id="ARBA00022840"/>
    </source>
</evidence>
<protein>
    <submittedName>
        <fullName evidence="4">LuxR family transcriptional regulator</fullName>
    </submittedName>
</protein>
<evidence type="ECO:0000313" key="4">
    <source>
        <dbReference type="EMBL" id="PKT71649.1"/>
    </source>
</evidence>
<dbReference type="PRINTS" id="PR00038">
    <property type="entry name" value="HTHLUXR"/>
</dbReference>
<dbReference type="PANTHER" id="PTHR16305">
    <property type="entry name" value="TESTICULAR SOLUBLE ADENYLYL CYCLASE"/>
    <property type="match status" value="1"/>
</dbReference>
<proteinExistence type="predicted"/>
<dbReference type="CDD" id="cd06170">
    <property type="entry name" value="LuxR_C_like"/>
    <property type="match status" value="1"/>
</dbReference>
<keyword evidence="1" id="KW-0547">Nucleotide-binding</keyword>
<dbReference type="EMBL" id="PJOS01000031">
    <property type="protein sequence ID" value="PKT71649.1"/>
    <property type="molecule type" value="Genomic_DNA"/>
</dbReference>
<feature type="domain" description="HTH luxR-type" evidence="3">
    <location>
        <begin position="914"/>
        <end position="979"/>
    </location>
</feature>
<evidence type="ECO:0000259" key="3">
    <source>
        <dbReference type="PROSITE" id="PS50043"/>
    </source>
</evidence>
<dbReference type="AlphaFoldDB" id="A0A2I0SP08"/>
<dbReference type="InterPro" id="IPR036388">
    <property type="entry name" value="WH-like_DNA-bd_sf"/>
</dbReference>
<evidence type="ECO:0000313" key="5">
    <source>
        <dbReference type="Proteomes" id="UP000236178"/>
    </source>
</evidence>
<dbReference type="GO" id="GO:0006355">
    <property type="term" value="P:regulation of DNA-templated transcription"/>
    <property type="evidence" value="ECO:0007669"/>
    <property type="project" value="InterPro"/>
</dbReference>
<comment type="caution">
    <text evidence="4">The sequence shown here is derived from an EMBL/GenBank/DDBJ whole genome shotgun (WGS) entry which is preliminary data.</text>
</comment>
<dbReference type="PROSITE" id="PS50043">
    <property type="entry name" value="HTH_LUXR_2"/>
    <property type="match status" value="1"/>
</dbReference>
<organism evidence="4 5">
    <name type="scientific">Streptomyces populi</name>
    <dbReference type="NCBI Taxonomy" id="2058924"/>
    <lineage>
        <taxon>Bacteria</taxon>
        <taxon>Bacillati</taxon>
        <taxon>Actinomycetota</taxon>
        <taxon>Actinomycetes</taxon>
        <taxon>Kitasatosporales</taxon>
        <taxon>Streptomycetaceae</taxon>
        <taxon>Streptomyces</taxon>
    </lineage>
</organism>
<dbReference type="RefSeq" id="WP_103550486.1">
    <property type="nucleotide sequence ID" value="NZ_JBHJSK010000025.1"/>
</dbReference>
<dbReference type="PANTHER" id="PTHR16305:SF35">
    <property type="entry name" value="TRANSCRIPTIONAL ACTIVATOR DOMAIN"/>
    <property type="match status" value="1"/>
</dbReference>
<dbReference type="InterPro" id="IPR016032">
    <property type="entry name" value="Sig_transdc_resp-reg_C-effctor"/>
</dbReference>
<dbReference type="SUPFAM" id="SSF52540">
    <property type="entry name" value="P-loop containing nucleoside triphosphate hydrolases"/>
    <property type="match status" value="1"/>
</dbReference>
<sequence length="989" mass="105244">MTQTFGTPFIGRGDELARLTGVLERARDGEPRAVLVAGDAGVGKTRTLTEAAAHATAAGTTVLTGHCVDLGDVGLPYLPFTEILGAAAADDRLAPAFAAHPAVDRLTGSGPGHGAPDPGGRLRLFEGVAALLADLADITPLLLVLEDLHWADQSSRDLLRFLLSRGVLQRPSPDGPARRLAVFASYRADDLHRRHPLRPLLAELIRLPAVDRLELRPMADADVARLVRALRTGPVSDVTVRRIVERAEGNAFYAEELLAALPGDEAPVSPAMPSGLADVLLIRIEQLSDTAQQVLRTAAVAGRRVEHELLRGAVQLPEEELESALREAVGHQLLVPGDDATYSFRHALTREAVYADLLPGERVRLHGQFAGLLAGAARSAKNAAERAHHSRESHDLADALTASLEAADHAQRVGAPAEELRHLEAALELWPAVDSGARPEGGTVALTLRASAAAARAGESHRAVHLTRDALARAGSDADSELAARVRYTLAGNLMRIDSLKDAFAYSSEALAMIPAEPPSYTWVWAAATHVMAARYVGREEDAERVARQALATAEQLRLADAQADLTISLVGMEADNRRTPKGRERLRRARELAHGAGNFPVEMRALFNLALGAYESGALDECLTWLGDGVDRARRTGLLSSPYALELRYLQSLVLYTLGRWDECARAAAEDAELLPVAAGFATGPALYVALARGEHDAAVAGARALLDRPFDWMSALIANIVLTDSAALEGDAEDSVRRLRTAVGTLTDTSGSGRPDVVVRLAALALAAVADAAEEARLSGDPAGADRWARTAAELVELARGSAARGEDGTRQGPEGMAWLARAEAEWLRARTGPDVAAWDLAVTAFGYGDPYELARCRRRLAEALLAADRREEAAEQARAARETAVRLGAVPLLEALDSLVRRGRLDGAPAAGERIAALTARESDVLRLLGRGRTNRQIGEELFISGKTASVHVSNILAKLGAASRTEAVAIAYREGLIEPETTPSA</sequence>
<dbReference type="InterPro" id="IPR011990">
    <property type="entry name" value="TPR-like_helical_dom_sf"/>
</dbReference>
<dbReference type="InterPro" id="IPR027417">
    <property type="entry name" value="P-loop_NTPase"/>
</dbReference>
<dbReference type="GO" id="GO:0004016">
    <property type="term" value="F:adenylate cyclase activity"/>
    <property type="evidence" value="ECO:0007669"/>
    <property type="project" value="TreeGrafter"/>
</dbReference>
<accession>A0A2I0SP08</accession>
<dbReference type="GO" id="GO:0005737">
    <property type="term" value="C:cytoplasm"/>
    <property type="evidence" value="ECO:0007669"/>
    <property type="project" value="TreeGrafter"/>
</dbReference>
<name>A0A2I0SP08_9ACTN</name>
<dbReference type="SMART" id="SM00421">
    <property type="entry name" value="HTH_LUXR"/>
    <property type="match status" value="1"/>
</dbReference>